<evidence type="ECO:0000256" key="7">
    <source>
        <dbReference type="ARBA" id="ARBA00023306"/>
    </source>
</evidence>
<dbReference type="SUPFAM" id="SSF52821">
    <property type="entry name" value="Rhodanese/Cell cycle control phosphatase"/>
    <property type="match status" value="1"/>
</dbReference>
<dbReference type="PANTHER" id="PTHR10828">
    <property type="entry name" value="M-PHASE INDUCER PHOSPHATASE DUAL SPECIFICITY PHOSPHATASE CDC25"/>
    <property type="match status" value="1"/>
</dbReference>
<evidence type="ECO:0000259" key="8">
    <source>
        <dbReference type="PROSITE" id="PS50206"/>
    </source>
</evidence>
<dbReference type="PANTHER" id="PTHR10828:SF76">
    <property type="entry name" value="M-PHASE INDUCER PHOSPHATASE"/>
    <property type="match status" value="1"/>
</dbReference>
<dbReference type="EC" id="3.1.3.48" evidence="2"/>
<dbReference type="Proteomes" id="UP001529510">
    <property type="component" value="Unassembled WGS sequence"/>
</dbReference>
<accession>A0ABD0PUH2</accession>
<dbReference type="Pfam" id="PF00581">
    <property type="entry name" value="Rhodanese"/>
    <property type="match status" value="1"/>
</dbReference>
<dbReference type="PRINTS" id="PR00716">
    <property type="entry name" value="MPIPHPHTASE"/>
</dbReference>
<dbReference type="SMART" id="SM00450">
    <property type="entry name" value="RHOD"/>
    <property type="match status" value="1"/>
</dbReference>
<dbReference type="EMBL" id="JAMKFB020000013">
    <property type="protein sequence ID" value="KAL0177677.1"/>
    <property type="molecule type" value="Genomic_DNA"/>
</dbReference>
<reference evidence="9 10" key="1">
    <citation type="submission" date="2024-05" db="EMBL/GenBank/DDBJ databases">
        <title>Genome sequencing and assembly of Indian major carp, Cirrhinus mrigala (Hamilton, 1822).</title>
        <authorList>
            <person name="Mohindra V."/>
            <person name="Chowdhury L.M."/>
            <person name="Lal K."/>
            <person name="Jena J.K."/>
        </authorList>
    </citation>
    <scope>NUCLEOTIDE SEQUENCE [LARGE SCALE GENOMIC DNA]</scope>
    <source>
        <strain evidence="9">CM1030</strain>
        <tissue evidence="9">Blood</tissue>
    </source>
</reference>
<evidence type="ECO:0000256" key="2">
    <source>
        <dbReference type="ARBA" id="ARBA00013064"/>
    </source>
</evidence>
<organism evidence="9 10">
    <name type="scientific">Cirrhinus mrigala</name>
    <name type="common">Mrigala</name>
    <dbReference type="NCBI Taxonomy" id="683832"/>
    <lineage>
        <taxon>Eukaryota</taxon>
        <taxon>Metazoa</taxon>
        <taxon>Chordata</taxon>
        <taxon>Craniata</taxon>
        <taxon>Vertebrata</taxon>
        <taxon>Euteleostomi</taxon>
        <taxon>Actinopterygii</taxon>
        <taxon>Neopterygii</taxon>
        <taxon>Teleostei</taxon>
        <taxon>Ostariophysi</taxon>
        <taxon>Cypriniformes</taxon>
        <taxon>Cyprinidae</taxon>
        <taxon>Labeoninae</taxon>
        <taxon>Labeonini</taxon>
        <taxon>Cirrhinus</taxon>
    </lineage>
</organism>
<comment type="similarity">
    <text evidence="1">Belongs to the MPI phosphatase family.</text>
</comment>
<evidence type="ECO:0000256" key="4">
    <source>
        <dbReference type="ARBA" id="ARBA00022776"/>
    </source>
</evidence>
<gene>
    <name evidence="9" type="ORF">M9458_026571</name>
</gene>
<keyword evidence="4" id="KW-0498">Mitosis</keyword>
<dbReference type="GO" id="GO:0051301">
    <property type="term" value="P:cell division"/>
    <property type="evidence" value="ECO:0007669"/>
    <property type="project" value="UniProtKB-KW"/>
</dbReference>
<evidence type="ECO:0000313" key="9">
    <source>
        <dbReference type="EMBL" id="KAL0177677.1"/>
    </source>
</evidence>
<dbReference type="InterPro" id="IPR001763">
    <property type="entry name" value="Rhodanese-like_dom"/>
</dbReference>
<name>A0ABD0PUH2_CIRMR</name>
<evidence type="ECO:0000256" key="3">
    <source>
        <dbReference type="ARBA" id="ARBA00022618"/>
    </source>
</evidence>
<proteinExistence type="inferred from homology"/>
<comment type="caution">
    <text evidence="9">The sequence shown here is derived from an EMBL/GenBank/DDBJ whole genome shotgun (WGS) entry which is preliminary data.</text>
</comment>
<feature type="domain" description="Rhodanese" evidence="8">
    <location>
        <begin position="12"/>
        <end position="107"/>
    </location>
</feature>
<dbReference type="PROSITE" id="PS50206">
    <property type="entry name" value="RHODANESE_3"/>
    <property type="match status" value="1"/>
</dbReference>
<evidence type="ECO:0000256" key="6">
    <source>
        <dbReference type="ARBA" id="ARBA00022912"/>
    </source>
</evidence>
<sequence length="110" mass="13105">MVEAMNGQYSDVVERLFVIDCRYPYEFEGGHIKGALNLHQEDQIEDYFLKHPILPECPEKRVLLVFHCEFSSERGPRIDRDLNENEYPNLHYPELYILKGGYKDFFPLHK</sequence>
<keyword evidence="10" id="KW-1185">Reference proteome</keyword>
<evidence type="ECO:0000256" key="1">
    <source>
        <dbReference type="ARBA" id="ARBA00011065"/>
    </source>
</evidence>
<evidence type="ECO:0000256" key="5">
    <source>
        <dbReference type="ARBA" id="ARBA00022801"/>
    </source>
</evidence>
<dbReference type="GO" id="GO:0004725">
    <property type="term" value="F:protein tyrosine phosphatase activity"/>
    <property type="evidence" value="ECO:0007669"/>
    <property type="project" value="UniProtKB-EC"/>
</dbReference>
<feature type="non-terminal residue" evidence="9">
    <location>
        <position position="110"/>
    </location>
</feature>
<keyword evidence="3" id="KW-0132">Cell division</keyword>
<evidence type="ECO:0000313" key="10">
    <source>
        <dbReference type="Proteomes" id="UP001529510"/>
    </source>
</evidence>
<dbReference type="Gene3D" id="3.40.250.10">
    <property type="entry name" value="Rhodanese-like domain"/>
    <property type="match status" value="1"/>
</dbReference>
<keyword evidence="5" id="KW-0378">Hydrolase</keyword>
<protein>
    <recommendedName>
        <fullName evidence="2">protein-tyrosine-phosphatase</fullName>
        <ecNumber evidence="2">3.1.3.48</ecNumber>
    </recommendedName>
</protein>
<dbReference type="AlphaFoldDB" id="A0ABD0PUH2"/>
<keyword evidence="7" id="KW-0131">Cell cycle</keyword>
<dbReference type="InterPro" id="IPR000751">
    <property type="entry name" value="MPI_Phosphatase"/>
</dbReference>
<dbReference type="InterPro" id="IPR036873">
    <property type="entry name" value="Rhodanese-like_dom_sf"/>
</dbReference>
<keyword evidence="6" id="KW-0904">Protein phosphatase</keyword>